<proteinExistence type="predicted"/>
<dbReference type="AlphaFoldDB" id="A0AAE4NSS6"/>
<name>A0AAE4NSS6_9LACT</name>
<protein>
    <submittedName>
        <fullName evidence="1">Abi family protein</fullName>
    </submittedName>
</protein>
<dbReference type="EMBL" id="JAWHVL010000039">
    <property type="protein sequence ID" value="MDV2633685.1"/>
    <property type="molecule type" value="Genomic_DNA"/>
</dbReference>
<sequence length="323" mass="38010">MEEPKPLSFEEQVDLFESRGVVIGKRDIAIRHIRDIGYYKLKSFSLPLSRVNENKERKYTEVTFQDILNRFYADKDLRISLLHSIEDIEVSIKTKLAYILGKKGAYYYLNFANWCNRDKYCKYYLEDKQNDLKHKIYNRMQRSASIELKDKKNLKNNKYPTIWLLVEILTFGDIVELLDLMSNKNLKTLADYYNCTPDQLKSWLKSLKFIRNNCAHNSTVIDIKLKTSPMMLEEWREYLFINQKNEVTSRLAIILCIIKKMMLSINPDYNFGKIYGPIKTLINKSSNKNQAANLIGFSSAGTVVDLFPKKKKKSYKINKNNKK</sequence>
<evidence type="ECO:0000313" key="1">
    <source>
        <dbReference type="EMBL" id="MDV2633685.1"/>
    </source>
</evidence>
<dbReference type="Pfam" id="PF07751">
    <property type="entry name" value="Abi_2"/>
    <property type="match status" value="1"/>
</dbReference>
<organism evidence="1 2">
    <name type="scientific">Lactococcus lactis</name>
    <dbReference type="NCBI Taxonomy" id="1358"/>
    <lineage>
        <taxon>Bacteria</taxon>
        <taxon>Bacillati</taxon>
        <taxon>Bacillota</taxon>
        <taxon>Bacilli</taxon>
        <taxon>Lactobacillales</taxon>
        <taxon>Streptococcaceae</taxon>
        <taxon>Lactococcus</taxon>
    </lineage>
</organism>
<reference evidence="1" key="1">
    <citation type="submission" date="2023-10" db="EMBL/GenBank/DDBJ databases">
        <title>Production of high quality cheese from raw caw milk (raw cheese).</title>
        <authorList>
            <person name="Samouris G."/>
        </authorList>
    </citation>
    <scope>NUCLEOTIDE SEQUENCE</scope>
    <source>
        <strain evidence="1">M17-3</strain>
    </source>
</reference>
<dbReference type="Proteomes" id="UP001186047">
    <property type="component" value="Unassembled WGS sequence"/>
</dbReference>
<dbReference type="PIRSF" id="PIRSF034934">
    <property type="entry name" value="AbiF_AbiD"/>
    <property type="match status" value="1"/>
</dbReference>
<dbReference type="InterPro" id="IPR011664">
    <property type="entry name" value="Abi_system_AbiD/AbiF-like"/>
</dbReference>
<comment type="caution">
    <text evidence="1">The sequence shown here is derived from an EMBL/GenBank/DDBJ whole genome shotgun (WGS) entry which is preliminary data.</text>
</comment>
<dbReference type="RefSeq" id="WP_240819072.1">
    <property type="nucleotide sequence ID" value="NZ_JAJTVJ010000003.1"/>
</dbReference>
<evidence type="ECO:0000313" key="2">
    <source>
        <dbReference type="Proteomes" id="UP001186047"/>
    </source>
</evidence>
<gene>
    <name evidence="1" type="ORF">RZO31_12585</name>
</gene>
<accession>A0AAE4NSS6</accession>
<dbReference type="InterPro" id="IPR017034">
    <property type="entry name" value="Abi_system_AbiD/AbiF"/>
</dbReference>